<dbReference type="AlphaFoldDB" id="A0AAW0BET4"/>
<evidence type="ECO:0000259" key="3">
    <source>
        <dbReference type="Pfam" id="PF00326"/>
    </source>
</evidence>
<keyword evidence="1 2" id="KW-0732">Signal</keyword>
<dbReference type="PANTHER" id="PTHR43037">
    <property type="entry name" value="UNNAMED PRODUCT-RELATED"/>
    <property type="match status" value="1"/>
</dbReference>
<feature type="domain" description="Peptidase S9 prolyl oligopeptidase catalytic" evidence="3">
    <location>
        <begin position="457"/>
        <end position="607"/>
    </location>
</feature>
<evidence type="ECO:0000256" key="2">
    <source>
        <dbReference type="SAM" id="SignalP"/>
    </source>
</evidence>
<reference evidence="4 5" key="1">
    <citation type="journal article" date="2024" name="J Genomics">
        <title>Draft genome sequencing and assembly of Favolaschia claudopus CIRM-BRFM 2984 isolated from oak limbs.</title>
        <authorList>
            <person name="Navarro D."/>
            <person name="Drula E."/>
            <person name="Chaduli D."/>
            <person name="Cazenave R."/>
            <person name="Ahrendt S."/>
            <person name="Wang J."/>
            <person name="Lipzen A."/>
            <person name="Daum C."/>
            <person name="Barry K."/>
            <person name="Grigoriev I.V."/>
            <person name="Favel A."/>
            <person name="Rosso M.N."/>
            <person name="Martin F."/>
        </authorList>
    </citation>
    <scope>NUCLEOTIDE SEQUENCE [LARGE SCALE GENOMIC DNA]</scope>
    <source>
        <strain evidence="4 5">CIRM-BRFM 2984</strain>
    </source>
</reference>
<keyword evidence="5" id="KW-1185">Reference proteome</keyword>
<dbReference type="InterPro" id="IPR050955">
    <property type="entry name" value="Plant_Biomass_Hydrol_Est"/>
</dbReference>
<dbReference type="EMBL" id="JAWWNJ010000035">
    <property type="protein sequence ID" value="KAK7023879.1"/>
    <property type="molecule type" value="Genomic_DNA"/>
</dbReference>
<gene>
    <name evidence="4" type="ORF">R3P38DRAFT_2954684</name>
</gene>
<dbReference type="InterPro" id="IPR001375">
    <property type="entry name" value="Peptidase_S9_cat"/>
</dbReference>
<dbReference type="Pfam" id="PF00326">
    <property type="entry name" value="Peptidase_S9"/>
    <property type="match status" value="1"/>
</dbReference>
<sequence length="917" mass="100210">MGKLVAFLVPFIWGISGGIAAMQQPLSTNLGWTAELSKSWNVLGPFPIHAREQQFISPSYPLNLSEPIDFNRTWPSSYADNGRVSWSKTQETEDGDLKISFPKIRWSDLRATEGWAALQHHAVLHTNLTLHPPGSGSNIPPPRLLVQLIQGSYITIVPGSELASSESFVPEWHAGNIYELDRTLPRAIELPSPPSTRSPTTYHVFVSGDYEIRLFGAPESNGIPTQTLKLTIEAESPKDSVQLEPTQDVPCDFVGGYAFGDAIGLGVRSLGGSWTVTSAESSPKLDGLTVDLLRPTTLAPSQTRIVPLRIIQTKPFTRPTLGIRLTLTSSSSKNQEVTLSASLPIKHLPAWSKGDNLSAIMGSYFYAQEMPTAYTAFPPLLDNVEHQEPQPPILCLHGAGVDIAQSFWIDSLPPQQHSWVVAPAGRTAWGLDWHGPSAKDAWASVDALSATLNANSLWHARRVAQDTPVVLMGHSNGGQGAWYLASRFPDRVLAVVPAAAYIKSQAYVPLLMSRSSHFIDPAVRAILETSLTPDDNDLFLSNLVDMPIFAVHGGNDENVPVWHTREAVSVLQTWNADANVTYKEDAKQLHWYPSVLKNDEIQAFLDSVLQSTSERQRRSKTFTLTVADPSESGSLHGWKIEGLTVRGRLGRLTVDMRTEHELRVVTSNVDRFSMLMDASNGIDSLTIDHALLDLSSPEVRTGGRGGVIVLEKDGRRWKFVASSEKTPGHVPTRIQSFLSTNAPFNLVVLDSNNTRDISLALRIAHDLNAYHRLDAEIISGHETFQERLASGTKGNILIIGNAASPSLASILQHPKTPFRIEHNVLMLKDAVLDEPGLGILFTHPHPHEVNSQMLFLVATDAAGLERGGRLFPIRTGVTVPSFVITSSRADSIGAAGVLGAGVWGGDWSWNSAISWLY</sequence>
<comment type="caution">
    <text evidence="4">The sequence shown here is derived from an EMBL/GenBank/DDBJ whole genome shotgun (WGS) entry which is preliminary data.</text>
</comment>
<dbReference type="SUPFAM" id="SSF53474">
    <property type="entry name" value="alpha/beta-Hydrolases"/>
    <property type="match status" value="1"/>
</dbReference>
<organism evidence="4 5">
    <name type="scientific">Favolaschia claudopus</name>
    <dbReference type="NCBI Taxonomy" id="2862362"/>
    <lineage>
        <taxon>Eukaryota</taxon>
        <taxon>Fungi</taxon>
        <taxon>Dikarya</taxon>
        <taxon>Basidiomycota</taxon>
        <taxon>Agaricomycotina</taxon>
        <taxon>Agaricomycetes</taxon>
        <taxon>Agaricomycetidae</taxon>
        <taxon>Agaricales</taxon>
        <taxon>Marasmiineae</taxon>
        <taxon>Mycenaceae</taxon>
        <taxon>Favolaschia</taxon>
    </lineage>
</organism>
<evidence type="ECO:0000313" key="5">
    <source>
        <dbReference type="Proteomes" id="UP001362999"/>
    </source>
</evidence>
<dbReference type="Proteomes" id="UP001362999">
    <property type="component" value="Unassembled WGS sequence"/>
</dbReference>
<proteinExistence type="predicted"/>
<accession>A0AAW0BET4</accession>
<dbReference type="GO" id="GO:0006508">
    <property type="term" value="P:proteolysis"/>
    <property type="evidence" value="ECO:0007669"/>
    <property type="project" value="InterPro"/>
</dbReference>
<dbReference type="Gene3D" id="3.40.50.1820">
    <property type="entry name" value="alpha/beta hydrolase"/>
    <property type="match status" value="1"/>
</dbReference>
<evidence type="ECO:0000313" key="4">
    <source>
        <dbReference type="EMBL" id="KAK7023879.1"/>
    </source>
</evidence>
<evidence type="ECO:0000256" key="1">
    <source>
        <dbReference type="ARBA" id="ARBA00022729"/>
    </source>
</evidence>
<feature type="signal peptide" evidence="2">
    <location>
        <begin position="1"/>
        <end position="21"/>
    </location>
</feature>
<name>A0AAW0BET4_9AGAR</name>
<dbReference type="GO" id="GO:0008236">
    <property type="term" value="F:serine-type peptidase activity"/>
    <property type="evidence" value="ECO:0007669"/>
    <property type="project" value="InterPro"/>
</dbReference>
<feature type="chain" id="PRO_5043698807" evidence="2">
    <location>
        <begin position="22"/>
        <end position="917"/>
    </location>
</feature>
<protein>
    <submittedName>
        <fullName evidence="4">Transmembrane protein</fullName>
    </submittedName>
</protein>
<keyword evidence="4" id="KW-0812">Transmembrane</keyword>
<dbReference type="PANTHER" id="PTHR43037:SF4">
    <property type="entry name" value="PEPTIDASE S9 PROLYL OLIGOPEPTIDASE CATALYTIC DOMAIN-CONTAINING PROTEIN"/>
    <property type="match status" value="1"/>
</dbReference>
<dbReference type="InterPro" id="IPR029058">
    <property type="entry name" value="AB_hydrolase_fold"/>
</dbReference>
<keyword evidence="4" id="KW-0472">Membrane</keyword>